<dbReference type="InterPro" id="IPR036249">
    <property type="entry name" value="Thioredoxin-like_sf"/>
</dbReference>
<dbReference type="Gene3D" id="1.20.1050.130">
    <property type="match status" value="1"/>
</dbReference>
<comment type="similarity">
    <text evidence="1">Belongs to the GST superfamily.</text>
</comment>
<evidence type="ECO:0000256" key="1">
    <source>
        <dbReference type="ARBA" id="ARBA00007409"/>
    </source>
</evidence>
<dbReference type="Pfam" id="PF00043">
    <property type="entry name" value="GST_C"/>
    <property type="match status" value="1"/>
</dbReference>
<dbReference type="Pfam" id="PF13409">
    <property type="entry name" value="GST_N_2"/>
    <property type="match status" value="1"/>
</dbReference>
<evidence type="ECO:0000313" key="4">
    <source>
        <dbReference type="Proteomes" id="UP000515153"/>
    </source>
</evidence>
<evidence type="ECO:0000313" key="5">
    <source>
        <dbReference type="RefSeq" id="XP_030979636.1"/>
    </source>
</evidence>
<dbReference type="OrthoDB" id="422574at2759"/>
<dbReference type="PROSITE" id="PS50405">
    <property type="entry name" value="GST_CTER"/>
    <property type="match status" value="1"/>
</dbReference>
<evidence type="ECO:0000259" key="3">
    <source>
        <dbReference type="PROSITE" id="PS50405"/>
    </source>
</evidence>
<evidence type="ECO:0000259" key="2">
    <source>
        <dbReference type="PROSITE" id="PS50404"/>
    </source>
</evidence>
<dbReference type="SFLD" id="SFLDG00358">
    <property type="entry name" value="Main_(cytGST)"/>
    <property type="match status" value="1"/>
</dbReference>
<dbReference type="AlphaFoldDB" id="A0A6P8AXJ0"/>
<name>A0A6P8AXJ0_PYRGI</name>
<accession>A0A6P8AXJ0</accession>
<reference evidence="4 5" key="1">
    <citation type="journal article" date="2019" name="Mol. Biol. Evol.">
        <title>Blast fungal genomes show frequent chromosomal changes, gene gains and losses, and effector gene turnover.</title>
        <authorList>
            <person name="Gomez Luciano L.B."/>
            <person name="Jason Tsai I."/>
            <person name="Chuma I."/>
            <person name="Tosa Y."/>
            <person name="Chen Y.H."/>
            <person name="Li J.Y."/>
            <person name="Li M.Y."/>
            <person name="Jade Lu M.Y."/>
            <person name="Nakayashiki H."/>
            <person name="Li W.H."/>
        </authorList>
    </citation>
    <scope>NUCLEOTIDE SEQUENCE [LARGE SCALE GENOMIC DNA]</scope>
    <source>
        <strain evidence="4 5">NI907</strain>
    </source>
</reference>
<dbReference type="InterPro" id="IPR004046">
    <property type="entry name" value="GST_C"/>
</dbReference>
<dbReference type="GeneID" id="41965097"/>
<dbReference type="SFLD" id="SFLDS00019">
    <property type="entry name" value="Glutathione_Transferase_(cytos"/>
    <property type="match status" value="1"/>
</dbReference>
<dbReference type="RefSeq" id="XP_030979636.1">
    <property type="nucleotide sequence ID" value="XM_031130189.1"/>
</dbReference>
<sequence length="225" mass="25776">MSSSIKPIVVHGRIGPNPPKVYMLMNELGLPHTTTPHDFTTIKQEPYITEINPNGRMPAIVDPNTDLTLWESGAILQYLVETYDKDHKVSFPAGSNEAHLARQWLFFQTTGQGPYYGQFVWFTRYHKPEVPTAVERYAKEINRVTAVLETHLSKQAEDGDGNRWLVGGRFSYADLAFVPWQYFAGRLAKDYYKIDDYPHVKKWMDALIARPAINKVVEEDMNSGR</sequence>
<proteinExistence type="inferred from homology"/>
<feature type="domain" description="GST C-terminal" evidence="3">
    <location>
        <begin position="94"/>
        <end position="225"/>
    </location>
</feature>
<dbReference type="Proteomes" id="UP000515153">
    <property type="component" value="Chromosome VII"/>
</dbReference>
<dbReference type="SUPFAM" id="SSF47616">
    <property type="entry name" value="GST C-terminal domain-like"/>
    <property type="match status" value="1"/>
</dbReference>
<keyword evidence="4" id="KW-1185">Reference proteome</keyword>
<dbReference type="InterPro" id="IPR010987">
    <property type="entry name" value="Glutathione-S-Trfase_C-like"/>
</dbReference>
<dbReference type="InterPro" id="IPR036282">
    <property type="entry name" value="Glutathione-S-Trfase_C_sf"/>
</dbReference>
<dbReference type="CDD" id="cd03048">
    <property type="entry name" value="GST_N_Ure2p_like"/>
    <property type="match status" value="1"/>
</dbReference>
<dbReference type="SUPFAM" id="SSF52833">
    <property type="entry name" value="Thioredoxin-like"/>
    <property type="match status" value="1"/>
</dbReference>
<dbReference type="InterPro" id="IPR004045">
    <property type="entry name" value="Glutathione_S-Trfase_N"/>
</dbReference>
<dbReference type="InterPro" id="IPR040079">
    <property type="entry name" value="Glutathione_S-Trfase"/>
</dbReference>
<reference evidence="5" key="2">
    <citation type="submission" date="2019-10" db="EMBL/GenBank/DDBJ databases">
        <authorList>
            <consortium name="NCBI Genome Project"/>
        </authorList>
    </citation>
    <scope>NUCLEOTIDE SEQUENCE</scope>
    <source>
        <strain evidence="5">NI907</strain>
    </source>
</reference>
<gene>
    <name evidence="5" type="ORF">PgNI_10215</name>
</gene>
<dbReference type="CDD" id="cd10293">
    <property type="entry name" value="GST_C_Ure2p"/>
    <property type="match status" value="1"/>
</dbReference>
<dbReference type="PROSITE" id="PS50404">
    <property type="entry name" value="GST_NTER"/>
    <property type="match status" value="1"/>
</dbReference>
<organism evidence="4 5">
    <name type="scientific">Pyricularia grisea</name>
    <name type="common">Crabgrass-specific blast fungus</name>
    <name type="synonym">Magnaporthe grisea</name>
    <dbReference type="NCBI Taxonomy" id="148305"/>
    <lineage>
        <taxon>Eukaryota</taxon>
        <taxon>Fungi</taxon>
        <taxon>Dikarya</taxon>
        <taxon>Ascomycota</taxon>
        <taxon>Pezizomycotina</taxon>
        <taxon>Sordariomycetes</taxon>
        <taxon>Sordariomycetidae</taxon>
        <taxon>Magnaporthales</taxon>
        <taxon>Pyriculariaceae</taxon>
        <taxon>Pyricularia</taxon>
    </lineage>
</organism>
<dbReference type="PANTHER" id="PTHR44051:SF23">
    <property type="entry name" value="GLUTATHIONE S-TRANSFERASE-LIKE PROTEIN TPCF"/>
    <property type="match status" value="1"/>
</dbReference>
<protein>
    <submittedName>
        <fullName evidence="5">Uncharacterized protein</fullName>
    </submittedName>
</protein>
<reference evidence="5" key="3">
    <citation type="submission" date="2025-08" db="UniProtKB">
        <authorList>
            <consortium name="RefSeq"/>
        </authorList>
    </citation>
    <scope>IDENTIFICATION</scope>
    <source>
        <strain evidence="5">NI907</strain>
    </source>
</reference>
<feature type="domain" description="GST N-terminal" evidence="2">
    <location>
        <begin position="5"/>
        <end position="87"/>
    </location>
</feature>
<dbReference type="KEGG" id="pgri:PgNI_10215"/>
<dbReference type="PANTHER" id="PTHR44051">
    <property type="entry name" value="GLUTATHIONE S-TRANSFERASE-RELATED"/>
    <property type="match status" value="1"/>
</dbReference>